<dbReference type="RefSeq" id="WP_380425536.1">
    <property type="nucleotide sequence ID" value="NZ_JBHRZV010000027.1"/>
</dbReference>
<reference evidence="2" key="1">
    <citation type="journal article" date="2019" name="Int. J. Syst. Evol. Microbiol.">
        <title>The Global Catalogue of Microorganisms (GCM) 10K type strain sequencing project: providing services to taxonomists for standard genome sequencing and annotation.</title>
        <authorList>
            <consortium name="The Broad Institute Genomics Platform"/>
            <consortium name="The Broad Institute Genome Sequencing Center for Infectious Disease"/>
            <person name="Wu L."/>
            <person name="Ma J."/>
        </authorList>
    </citation>
    <scope>NUCLEOTIDE SEQUENCE [LARGE SCALE GENOMIC DNA]</scope>
    <source>
        <strain evidence="2">CCUG 67170</strain>
    </source>
</reference>
<dbReference type="PROSITE" id="PS01228">
    <property type="entry name" value="COF_1"/>
    <property type="match status" value="1"/>
</dbReference>
<dbReference type="InterPro" id="IPR000150">
    <property type="entry name" value="Cof"/>
</dbReference>
<dbReference type="Pfam" id="PF08282">
    <property type="entry name" value="Hydrolase_3"/>
    <property type="match status" value="1"/>
</dbReference>
<dbReference type="InterPro" id="IPR023214">
    <property type="entry name" value="HAD_sf"/>
</dbReference>
<organism evidence="1 2">
    <name type="scientific">Streptococcus caprae</name>
    <dbReference type="NCBI Taxonomy" id="1640501"/>
    <lineage>
        <taxon>Bacteria</taxon>
        <taxon>Bacillati</taxon>
        <taxon>Bacillota</taxon>
        <taxon>Bacilli</taxon>
        <taxon>Lactobacillales</taxon>
        <taxon>Streptococcaceae</taxon>
        <taxon>Streptococcus</taxon>
    </lineage>
</organism>
<dbReference type="Gene3D" id="3.40.50.1000">
    <property type="entry name" value="HAD superfamily/HAD-like"/>
    <property type="match status" value="1"/>
</dbReference>
<sequence>MYHLIAFDMDGTLLNSHKEISPTTQEAIREASLAGKEVVLSTGRALSELADYLPDLPCVHYGILASGAVLCDFQNQTVLQKTPIPIDLALNLATYARQGQVMVLAMKDGQGYLQRSHLETIERFHVSHYRQLYEKTAVLVDNIYDFVEEHAGDLEKINLYHQTANARDAGYEVLLSDRLAVVKAEQSGLEFTAAGVHKGAGLDQLCDLLGLSIAATIAVGDADNDREILVQAGLGLAMGNASDDIKTLADHILPTNDQDGCVRAITDYLLQ</sequence>
<dbReference type="NCBIfam" id="TIGR00099">
    <property type="entry name" value="Cof-subfamily"/>
    <property type="match status" value="1"/>
</dbReference>
<dbReference type="SFLD" id="SFLDS00003">
    <property type="entry name" value="Haloacid_Dehalogenase"/>
    <property type="match status" value="1"/>
</dbReference>
<dbReference type="NCBIfam" id="TIGR01484">
    <property type="entry name" value="HAD-SF-IIB"/>
    <property type="match status" value="1"/>
</dbReference>
<proteinExistence type="predicted"/>
<keyword evidence="2" id="KW-1185">Reference proteome</keyword>
<evidence type="ECO:0000313" key="1">
    <source>
        <dbReference type="EMBL" id="MFC3927680.1"/>
    </source>
</evidence>
<dbReference type="GO" id="GO:0016787">
    <property type="term" value="F:hydrolase activity"/>
    <property type="evidence" value="ECO:0007669"/>
    <property type="project" value="UniProtKB-KW"/>
</dbReference>
<evidence type="ECO:0000313" key="2">
    <source>
        <dbReference type="Proteomes" id="UP001595807"/>
    </source>
</evidence>
<comment type="caution">
    <text evidence="1">The sequence shown here is derived from an EMBL/GenBank/DDBJ whole genome shotgun (WGS) entry which is preliminary data.</text>
</comment>
<dbReference type="InterPro" id="IPR036412">
    <property type="entry name" value="HAD-like_sf"/>
</dbReference>
<gene>
    <name evidence="1" type="ORF">ACFORF_03460</name>
</gene>
<accession>A0ABV8CUB0</accession>
<dbReference type="Gene3D" id="3.30.1240.10">
    <property type="match status" value="1"/>
</dbReference>
<dbReference type="InterPro" id="IPR006379">
    <property type="entry name" value="HAD-SF_hydro_IIB"/>
</dbReference>
<dbReference type="PANTHER" id="PTHR10000:SF8">
    <property type="entry name" value="HAD SUPERFAMILY HYDROLASE-LIKE, TYPE 3"/>
    <property type="match status" value="1"/>
</dbReference>
<dbReference type="PANTHER" id="PTHR10000">
    <property type="entry name" value="PHOSPHOSERINE PHOSPHATASE"/>
    <property type="match status" value="1"/>
</dbReference>
<dbReference type="SFLD" id="SFLDG01140">
    <property type="entry name" value="C2.B:_Phosphomannomutase_and_P"/>
    <property type="match status" value="1"/>
</dbReference>
<name>A0ABV8CUB0_9STRE</name>
<dbReference type="PROSITE" id="PS01229">
    <property type="entry name" value="COF_2"/>
    <property type="match status" value="1"/>
</dbReference>
<protein>
    <submittedName>
        <fullName evidence="1">Cof-type HAD-IIB family hydrolase</fullName>
    </submittedName>
</protein>
<dbReference type="Proteomes" id="UP001595807">
    <property type="component" value="Unassembled WGS sequence"/>
</dbReference>
<keyword evidence="1" id="KW-0378">Hydrolase</keyword>
<dbReference type="SUPFAM" id="SSF56784">
    <property type="entry name" value="HAD-like"/>
    <property type="match status" value="1"/>
</dbReference>
<dbReference type="EMBL" id="JBHRZV010000027">
    <property type="protein sequence ID" value="MFC3927680.1"/>
    <property type="molecule type" value="Genomic_DNA"/>
</dbReference>